<comment type="caution">
    <text evidence="2">The sequence shown here is derived from an EMBL/GenBank/DDBJ whole genome shotgun (WGS) entry which is preliminary data.</text>
</comment>
<dbReference type="EMBL" id="QXWK01000010">
    <property type="protein sequence ID" value="NBH61262.1"/>
    <property type="molecule type" value="Genomic_DNA"/>
</dbReference>
<evidence type="ECO:0000313" key="3">
    <source>
        <dbReference type="Proteomes" id="UP000446866"/>
    </source>
</evidence>
<evidence type="ECO:0000313" key="2">
    <source>
        <dbReference type="EMBL" id="NBH61262.1"/>
    </source>
</evidence>
<feature type="domain" description="CarD-like/TRCF RNAP-interacting" evidence="1">
    <location>
        <begin position="1"/>
        <end position="114"/>
    </location>
</feature>
<dbReference type="SMART" id="SM01058">
    <property type="entry name" value="CarD_TRCF"/>
    <property type="match status" value="1"/>
</dbReference>
<sequence>MYNIDDLIMYGTTGVCKVSDIRKSDFAGGDEDRLYYVLEPLYQSGVIYAPVDNQKVFMRAVISEDEAKDLIDNIPQIHTEIYKNSSMQQLTKYYQSVIDSHKCIDLLKLTKSIHQKKLDALAQNRHLGQIDKKFMKRAEDLLFGEFAAALGISRDDVQDYIRNRLGDEEL</sequence>
<dbReference type="Gene3D" id="1.20.58.1290">
    <property type="entry name" value="CarD-like, C-terminal domain"/>
    <property type="match status" value="1"/>
</dbReference>
<accession>A0A845QGM8</accession>
<keyword evidence="3" id="KW-1185">Reference proteome</keyword>
<evidence type="ECO:0000259" key="1">
    <source>
        <dbReference type="SMART" id="SM01058"/>
    </source>
</evidence>
<dbReference type="Proteomes" id="UP000446866">
    <property type="component" value="Unassembled WGS sequence"/>
</dbReference>
<protein>
    <recommendedName>
        <fullName evidence="1">CarD-like/TRCF RNAP-interacting domain-containing protein</fullName>
    </recommendedName>
</protein>
<dbReference type="InterPro" id="IPR003711">
    <property type="entry name" value="CarD-like/TRCF_RID"/>
</dbReference>
<dbReference type="RefSeq" id="WP_160201544.1">
    <property type="nucleotide sequence ID" value="NZ_QXWK01000010.1"/>
</dbReference>
<name>A0A845QGM8_9FIRM</name>
<gene>
    <name evidence="2" type="ORF">D0435_06305</name>
</gene>
<dbReference type="Pfam" id="PF02559">
    <property type="entry name" value="CarD_TRCF_RID"/>
    <property type="match status" value="1"/>
</dbReference>
<proteinExistence type="predicted"/>
<dbReference type="InterPro" id="IPR042215">
    <property type="entry name" value="CarD-like_C"/>
</dbReference>
<organism evidence="2 3">
    <name type="scientific">Anaerotruncus colihominis</name>
    <dbReference type="NCBI Taxonomy" id="169435"/>
    <lineage>
        <taxon>Bacteria</taxon>
        <taxon>Bacillati</taxon>
        <taxon>Bacillota</taxon>
        <taxon>Clostridia</taxon>
        <taxon>Eubacteriales</taxon>
        <taxon>Oscillospiraceae</taxon>
        <taxon>Anaerotruncus</taxon>
    </lineage>
</organism>
<reference evidence="2 3" key="1">
    <citation type="submission" date="2018-08" db="EMBL/GenBank/DDBJ databases">
        <title>Murine metabolic-syndrome-specific gut microbial biobank.</title>
        <authorList>
            <person name="Liu C."/>
        </authorList>
    </citation>
    <scope>NUCLEOTIDE SEQUENCE [LARGE SCALE GENOMIC DNA]</scope>
    <source>
        <strain evidence="2 3">28</strain>
    </source>
</reference>
<dbReference type="Gene3D" id="2.40.10.170">
    <property type="match status" value="1"/>
</dbReference>
<dbReference type="AlphaFoldDB" id="A0A845QGM8"/>